<dbReference type="PANTHER" id="PTHR42204">
    <property type="entry name" value="INTEGRAL MEMBRANE PROTEIN"/>
    <property type="match status" value="1"/>
</dbReference>
<feature type="transmembrane region" description="Helical" evidence="1">
    <location>
        <begin position="148"/>
        <end position="168"/>
    </location>
</feature>
<organism evidence="3 4">
    <name type="scientific">Candidatus Iainarchaeum sp</name>
    <dbReference type="NCBI Taxonomy" id="3101447"/>
    <lineage>
        <taxon>Archaea</taxon>
        <taxon>Candidatus Iainarchaeota</taxon>
        <taxon>Candidatus Iainarchaeia</taxon>
        <taxon>Candidatus Iainarchaeales</taxon>
        <taxon>Candidatus Iainarchaeaceae</taxon>
        <taxon>Candidatus Iainarchaeum</taxon>
    </lineage>
</organism>
<protein>
    <submittedName>
        <fullName evidence="3">Tripartite tricarboxylate transporter permease</fullName>
    </submittedName>
</protein>
<sequence>MIEEIAGLILGLGSGLLSGLFPGIHLNTISQWIVRLEPSSELAAVFFIVAMNTMHTYCDFIPSILLGAPNESNYLTALPGHKLFLRGKALDAIEDSITGALIGTGIAILFIPVFLQITEQTKTMLPKLIPIVLILTTIGMIHSEKTTGRKIAAVLVTILSATLGELALHGYSDALFPLVTGFFGISTLSLSYFETHQPKPQRLRTTPMPIGKLFFPAVLGSLGGSLVSLFPAIGPSQAAFTVSRLKKTSTRQFLVLLSSLSSASMIYSFVALFALNKARTGSAAALQSITTFSLFEFETSIGIILLCTGIAGITSLFLSRRLLSLIQSTDFRSITLGTIGLLLLLVFWWHGWNGLLLCLTATSIGILCPRLHIKRSHCMAFLVLPTLLYYIRF</sequence>
<evidence type="ECO:0000259" key="2">
    <source>
        <dbReference type="Pfam" id="PF01970"/>
    </source>
</evidence>
<keyword evidence="1" id="KW-0472">Membrane</keyword>
<dbReference type="EMBL" id="JAGVWC010000008">
    <property type="protein sequence ID" value="MBS3061203.1"/>
    <property type="molecule type" value="Genomic_DNA"/>
</dbReference>
<gene>
    <name evidence="3" type="ORF">J4215_01310</name>
</gene>
<feature type="transmembrane region" description="Helical" evidence="1">
    <location>
        <begin position="213"/>
        <end position="233"/>
    </location>
</feature>
<accession>A0A8T4L1Q8</accession>
<name>A0A8T4L1Q8_9ARCH</name>
<comment type="caution">
    <text evidence="3">The sequence shown here is derived from an EMBL/GenBank/DDBJ whole genome shotgun (WGS) entry which is preliminary data.</text>
</comment>
<feature type="transmembrane region" description="Helical" evidence="1">
    <location>
        <begin position="331"/>
        <end position="348"/>
    </location>
</feature>
<dbReference type="InterPro" id="IPR002823">
    <property type="entry name" value="DUF112_TM"/>
</dbReference>
<proteinExistence type="predicted"/>
<evidence type="ECO:0000256" key="1">
    <source>
        <dbReference type="SAM" id="Phobius"/>
    </source>
</evidence>
<keyword evidence="1" id="KW-1133">Transmembrane helix</keyword>
<feature type="transmembrane region" description="Helical" evidence="1">
    <location>
        <begin position="175"/>
        <end position="193"/>
    </location>
</feature>
<dbReference type="AlphaFoldDB" id="A0A8T4L1Q8"/>
<feature type="transmembrane region" description="Helical" evidence="1">
    <location>
        <begin position="301"/>
        <end position="319"/>
    </location>
</feature>
<dbReference type="Pfam" id="PF01970">
    <property type="entry name" value="TctA"/>
    <property type="match status" value="1"/>
</dbReference>
<feature type="transmembrane region" description="Helical" evidence="1">
    <location>
        <begin position="42"/>
        <end position="65"/>
    </location>
</feature>
<reference evidence="3" key="2">
    <citation type="submission" date="2021-05" db="EMBL/GenBank/DDBJ databases">
        <title>Protein family content uncovers lineage relationships and bacterial pathway maintenance mechanisms in DPANN archaea.</title>
        <authorList>
            <person name="Castelle C.J."/>
            <person name="Meheust R."/>
            <person name="Jaffe A.L."/>
            <person name="Seitz K."/>
            <person name="Gong X."/>
            <person name="Baker B.J."/>
            <person name="Banfield J.F."/>
        </authorList>
    </citation>
    <scope>NUCLEOTIDE SEQUENCE</scope>
    <source>
        <strain evidence="3">RIFCSPLOWO2_01_FULL_AR10_48_17</strain>
    </source>
</reference>
<evidence type="ECO:0000313" key="3">
    <source>
        <dbReference type="EMBL" id="MBS3061203.1"/>
    </source>
</evidence>
<feature type="transmembrane region" description="Helical" evidence="1">
    <location>
        <begin position="6"/>
        <end position="30"/>
    </location>
</feature>
<dbReference type="PANTHER" id="PTHR42204:SF1">
    <property type="entry name" value="INTEGRAL MEMBRANE PROTEIN"/>
    <property type="match status" value="1"/>
</dbReference>
<feature type="transmembrane region" description="Helical" evidence="1">
    <location>
        <begin position="124"/>
        <end position="142"/>
    </location>
</feature>
<feature type="transmembrane region" description="Helical" evidence="1">
    <location>
        <begin position="253"/>
        <end position="275"/>
    </location>
</feature>
<reference evidence="3" key="1">
    <citation type="submission" date="2021-03" db="EMBL/GenBank/DDBJ databases">
        <authorList>
            <person name="Jaffe A."/>
        </authorList>
    </citation>
    <scope>NUCLEOTIDE SEQUENCE</scope>
    <source>
        <strain evidence="3">RIFCSPLOWO2_01_FULL_AR10_48_17</strain>
    </source>
</reference>
<feature type="transmembrane region" description="Helical" evidence="1">
    <location>
        <begin position="97"/>
        <end position="117"/>
    </location>
</feature>
<dbReference type="Proteomes" id="UP000675968">
    <property type="component" value="Unassembled WGS sequence"/>
</dbReference>
<keyword evidence="1" id="KW-0812">Transmembrane</keyword>
<feature type="domain" description="DUF112" evidence="2">
    <location>
        <begin position="8"/>
        <end position="379"/>
    </location>
</feature>
<evidence type="ECO:0000313" key="4">
    <source>
        <dbReference type="Proteomes" id="UP000675968"/>
    </source>
</evidence>